<reference evidence="2 3" key="1">
    <citation type="submission" date="2016-08" db="EMBL/GenBank/DDBJ databases">
        <title>Draft genome sequence of allopolyploid Zygosaccharomyces rouxii.</title>
        <authorList>
            <person name="Watanabe J."/>
            <person name="Uehara K."/>
            <person name="Mogi Y."/>
            <person name="Tsukioka Y."/>
        </authorList>
    </citation>
    <scope>NUCLEOTIDE SEQUENCE [LARGE SCALE GENOMIC DNA]</scope>
    <source>
        <strain evidence="2 3">NBRC 110957</strain>
    </source>
</reference>
<sequence length="188" mass="21114">MNVAATVIKSELMQVAKGRKSEAKVRIRRYLQHAGFTPGDVRDLPPRPTSEISLDTEMLFFLISMNELDILEENISMAKLSSPNNEAPRKLRLFSSIYLKIKRGLFHHHRGHQRFNRPSSGSEDEGDAAEEELDEKMELLGFENGSDSYKGDSPSSIQTVIQNDSLVMITPPGFPSDPKPTTNILKIM</sequence>
<dbReference type="Proteomes" id="UP000187013">
    <property type="component" value="Unassembled WGS sequence"/>
</dbReference>
<feature type="compositionally biased region" description="Acidic residues" evidence="1">
    <location>
        <begin position="122"/>
        <end position="131"/>
    </location>
</feature>
<dbReference type="AlphaFoldDB" id="A0A1Q2ZUX2"/>
<dbReference type="EMBL" id="BDGX01000008">
    <property type="protein sequence ID" value="GAV47271.1"/>
    <property type="molecule type" value="Genomic_DNA"/>
</dbReference>
<evidence type="ECO:0000313" key="2">
    <source>
        <dbReference type="EMBL" id="GAV47271.1"/>
    </source>
</evidence>
<accession>A0A1Q2ZUX2</accession>
<evidence type="ECO:0000313" key="3">
    <source>
        <dbReference type="Proteomes" id="UP000187013"/>
    </source>
</evidence>
<evidence type="ECO:0000256" key="1">
    <source>
        <dbReference type="SAM" id="MobiDB-lite"/>
    </source>
</evidence>
<proteinExistence type="predicted"/>
<feature type="region of interest" description="Disordered" evidence="1">
    <location>
        <begin position="110"/>
        <end position="131"/>
    </location>
</feature>
<protein>
    <submittedName>
        <fullName evidence="2">Uncharacterized protein</fullName>
    </submittedName>
</protein>
<gene>
    <name evidence="2" type="ORF">ZYGR_0H01120</name>
</gene>
<dbReference type="OrthoDB" id="10585237at2759"/>
<organism evidence="2 3">
    <name type="scientific">Zygosaccharomyces rouxii</name>
    <dbReference type="NCBI Taxonomy" id="4956"/>
    <lineage>
        <taxon>Eukaryota</taxon>
        <taxon>Fungi</taxon>
        <taxon>Dikarya</taxon>
        <taxon>Ascomycota</taxon>
        <taxon>Saccharomycotina</taxon>
        <taxon>Saccharomycetes</taxon>
        <taxon>Saccharomycetales</taxon>
        <taxon>Saccharomycetaceae</taxon>
        <taxon>Zygosaccharomyces</taxon>
    </lineage>
</organism>
<name>A0A1Q2ZUX2_ZYGRO</name>
<comment type="caution">
    <text evidence="2">The sequence shown here is derived from an EMBL/GenBank/DDBJ whole genome shotgun (WGS) entry which is preliminary data.</text>
</comment>